<protein>
    <submittedName>
        <fullName evidence="1">Uncharacterized protein</fullName>
    </submittedName>
</protein>
<dbReference type="Proteomes" id="UP000234855">
    <property type="component" value="Unassembled WGS sequence"/>
</dbReference>
<accession>A0A2N5IV99</accession>
<gene>
    <name evidence="1" type="ORF">Tam1G_0008</name>
</gene>
<dbReference type="AlphaFoldDB" id="A0A2N5IV99"/>
<dbReference type="EMBL" id="NMWV01000001">
    <property type="protein sequence ID" value="PLS25857.1"/>
    <property type="molecule type" value="Genomic_DNA"/>
</dbReference>
<sequence length="89" mass="9479">MYYRLSFAAGSFAAKLLTSPMKSPLDSSLYGSVRGTPQATFASLVRLAHFAYREPAGLSALRLSWLSFAAGSFAAKLLTSPMKSPPDSS</sequence>
<reference evidence="1 2" key="1">
    <citation type="submission" date="2017-07" db="EMBL/GenBank/DDBJ databases">
        <title>Bifidobacterium novel species.</title>
        <authorList>
            <person name="Lugli G.A."/>
            <person name="Milani C."/>
            <person name="Duranti S."/>
            <person name="Mangifesta M."/>
        </authorList>
    </citation>
    <scope>NUCLEOTIDE SEQUENCE [LARGE SCALE GENOMIC DNA]</scope>
    <source>
        <strain evidence="1 2">45</strain>
    </source>
</reference>
<organism evidence="1 2">
    <name type="scientific">Bifidobacterium imperatoris</name>
    <dbReference type="NCBI Taxonomy" id="2020965"/>
    <lineage>
        <taxon>Bacteria</taxon>
        <taxon>Bacillati</taxon>
        <taxon>Actinomycetota</taxon>
        <taxon>Actinomycetes</taxon>
        <taxon>Bifidobacteriales</taxon>
        <taxon>Bifidobacteriaceae</taxon>
        <taxon>Bifidobacterium</taxon>
    </lineage>
</organism>
<name>A0A2N5IV99_9BIFI</name>
<comment type="caution">
    <text evidence="1">The sequence shown here is derived from an EMBL/GenBank/DDBJ whole genome shotgun (WGS) entry which is preliminary data.</text>
</comment>
<evidence type="ECO:0000313" key="1">
    <source>
        <dbReference type="EMBL" id="PLS25857.1"/>
    </source>
</evidence>
<evidence type="ECO:0000313" key="2">
    <source>
        <dbReference type="Proteomes" id="UP000234855"/>
    </source>
</evidence>
<proteinExistence type="predicted"/>